<evidence type="ECO:0000256" key="2">
    <source>
        <dbReference type="ARBA" id="ARBA00023043"/>
    </source>
</evidence>
<dbReference type="AlphaFoldDB" id="C8XAM9"/>
<protein>
    <submittedName>
        <fullName evidence="6">Ankyrin</fullName>
    </submittedName>
</protein>
<feature type="chain" id="PRO_5002992970" evidence="5">
    <location>
        <begin position="22"/>
        <end position="455"/>
    </location>
</feature>
<keyword evidence="1" id="KW-0677">Repeat</keyword>
<dbReference type="eggNOG" id="COG0666">
    <property type="taxonomic scope" value="Bacteria"/>
</dbReference>
<dbReference type="HOGENOM" id="CLU_650252_0_0_11"/>
<reference evidence="7" key="1">
    <citation type="submission" date="2009-09" db="EMBL/GenBank/DDBJ databases">
        <title>The complete genome of Nakamurella multipartita DSM 44233.</title>
        <authorList>
            <consortium name="US DOE Joint Genome Institute (JGI-PGF)"/>
            <person name="Lucas S."/>
            <person name="Copeland A."/>
            <person name="Lapidus A."/>
            <person name="Glavina del Rio T."/>
            <person name="Dalin E."/>
            <person name="Tice H."/>
            <person name="Bruce D."/>
            <person name="Goodwin L."/>
            <person name="Pitluck S."/>
            <person name="Kyrpides N."/>
            <person name="Mavromatis K."/>
            <person name="Ivanova N."/>
            <person name="Ovchinnikova G."/>
            <person name="Sims D."/>
            <person name="Meincke L."/>
            <person name="Brettin T."/>
            <person name="Detter J.C."/>
            <person name="Han C."/>
            <person name="Larimer F."/>
            <person name="Land M."/>
            <person name="Hauser L."/>
            <person name="Markowitz V."/>
            <person name="Cheng J.-F."/>
            <person name="Hugenholtz P."/>
            <person name="Woyke T."/>
            <person name="Wu D."/>
            <person name="Klenk H.-P."/>
            <person name="Eisen J.A."/>
        </authorList>
    </citation>
    <scope>NUCLEOTIDE SEQUENCE [LARGE SCALE GENOMIC DNA]</scope>
    <source>
        <strain evidence="7">ATCC 700099 / DSM 44233 / CIP 104796 / JCM 9543 / NBRC 105858 / Y-104</strain>
    </source>
</reference>
<keyword evidence="2 3" id="KW-0040">ANK repeat</keyword>
<proteinExistence type="predicted"/>
<dbReference type="PROSITE" id="PS51257">
    <property type="entry name" value="PROKAR_LIPOPROTEIN"/>
    <property type="match status" value="1"/>
</dbReference>
<feature type="compositionally biased region" description="Low complexity" evidence="4">
    <location>
        <begin position="45"/>
        <end position="69"/>
    </location>
</feature>
<keyword evidence="5" id="KW-0732">Signal</keyword>
<feature type="compositionally biased region" description="Pro residues" evidence="4">
    <location>
        <begin position="70"/>
        <end position="91"/>
    </location>
</feature>
<dbReference type="GO" id="GO:0003723">
    <property type="term" value="F:RNA binding"/>
    <property type="evidence" value="ECO:0007669"/>
    <property type="project" value="TreeGrafter"/>
</dbReference>
<feature type="repeat" description="ANK" evidence="3">
    <location>
        <begin position="293"/>
        <end position="325"/>
    </location>
</feature>
<dbReference type="KEGG" id="nml:Namu_2944"/>
<dbReference type="GO" id="GO:0004540">
    <property type="term" value="F:RNA nuclease activity"/>
    <property type="evidence" value="ECO:0007669"/>
    <property type="project" value="TreeGrafter"/>
</dbReference>
<gene>
    <name evidence="6" type="ordered locus">Namu_2944</name>
</gene>
<dbReference type="PROSITE" id="PS50297">
    <property type="entry name" value="ANK_REP_REGION"/>
    <property type="match status" value="1"/>
</dbReference>
<dbReference type="InterPro" id="IPR002110">
    <property type="entry name" value="Ankyrin_rpt"/>
</dbReference>
<accession>C8XAM9</accession>
<evidence type="ECO:0000256" key="4">
    <source>
        <dbReference type="SAM" id="MobiDB-lite"/>
    </source>
</evidence>
<sequence length="455" mass="46294" precursor="true">MSSTRPLAALGLLAVVVTACAPVAGTTASSPAPSSPPVTSPSSPPATTTTTATTATPTPETAITTSIEPSGPPAEPAGPPAGIDVPPPAPNPALDQPLRDAAWANDVPTAAALIAAGADVNAKDETQQSAYLIATSEGYLDLLELTLAHGADLTSLDSYQGTGLIRAGERGHADIVGRLLRAGIEVNHVNRPGWTALDEAIVYGDGGPTYVDTVRALVAGGADVDRVASDGRTPLQNAQRQGQDAVTATLDRAGQAPPADPAAALLAAADAGDADGVAVALRAGAPIETRDEHGRTPLLLAALADRVDTARLLVVLGADPDAQDDRWDSPWLVTGVTGSVAMLETLLPAHPDLTLRNRFGGVSVIPASERGHVDYVRRVVTTGIDVNHVNDPGWTALLEAIVYGDGSAPYQQIVDILLAAGADPRIADAQGITPLQHARSRGQTEIADRLAAAGG</sequence>
<dbReference type="Pfam" id="PF00023">
    <property type="entry name" value="Ank"/>
    <property type="match status" value="1"/>
</dbReference>
<dbReference type="Gene3D" id="1.25.40.20">
    <property type="entry name" value="Ankyrin repeat-containing domain"/>
    <property type="match status" value="2"/>
</dbReference>
<dbReference type="InParanoid" id="C8XAM9"/>
<evidence type="ECO:0000313" key="7">
    <source>
        <dbReference type="Proteomes" id="UP000002218"/>
    </source>
</evidence>
<name>C8XAM9_NAKMY</name>
<dbReference type="Proteomes" id="UP000002218">
    <property type="component" value="Chromosome"/>
</dbReference>
<evidence type="ECO:0000256" key="5">
    <source>
        <dbReference type="SAM" id="SignalP"/>
    </source>
</evidence>
<reference evidence="6 7" key="2">
    <citation type="journal article" date="2010" name="Stand. Genomic Sci.">
        <title>Complete genome sequence of Nakamurella multipartita type strain (Y-104).</title>
        <authorList>
            <person name="Tice H."/>
            <person name="Mayilraj S."/>
            <person name="Sims D."/>
            <person name="Lapidus A."/>
            <person name="Nolan M."/>
            <person name="Lucas S."/>
            <person name="Glavina Del Rio T."/>
            <person name="Copeland A."/>
            <person name="Cheng J.F."/>
            <person name="Meincke L."/>
            <person name="Bruce D."/>
            <person name="Goodwin L."/>
            <person name="Pitluck S."/>
            <person name="Ivanova N."/>
            <person name="Mavromatis K."/>
            <person name="Ovchinnikova G."/>
            <person name="Pati A."/>
            <person name="Chen A."/>
            <person name="Palaniappan K."/>
            <person name="Land M."/>
            <person name="Hauser L."/>
            <person name="Chang Y.J."/>
            <person name="Jeffries C.D."/>
            <person name="Detter J.C."/>
            <person name="Brettin T."/>
            <person name="Rohde M."/>
            <person name="Goker M."/>
            <person name="Bristow J."/>
            <person name="Eisen J.A."/>
            <person name="Markowitz V."/>
            <person name="Hugenholtz P."/>
            <person name="Kyrpides N.C."/>
            <person name="Klenk H.P."/>
            <person name="Chen F."/>
        </authorList>
    </citation>
    <scope>NUCLEOTIDE SEQUENCE [LARGE SCALE GENOMIC DNA]</scope>
    <source>
        <strain evidence="7">ATCC 700099 / DSM 44233 / CIP 104796 / JCM 9543 / NBRC 105858 / Y-104</strain>
    </source>
</reference>
<keyword evidence="7" id="KW-1185">Reference proteome</keyword>
<feature type="region of interest" description="Disordered" evidence="4">
    <location>
        <begin position="25"/>
        <end position="95"/>
    </location>
</feature>
<dbReference type="PANTHER" id="PTHR24141:SF1">
    <property type="entry name" value="2-5A-DEPENDENT RIBONUCLEASE"/>
    <property type="match status" value="1"/>
</dbReference>
<dbReference type="InterPro" id="IPR036770">
    <property type="entry name" value="Ankyrin_rpt-contain_sf"/>
</dbReference>
<dbReference type="EMBL" id="CP001737">
    <property type="protein sequence ID" value="ACV79282.1"/>
    <property type="molecule type" value="Genomic_DNA"/>
</dbReference>
<evidence type="ECO:0000256" key="3">
    <source>
        <dbReference type="PROSITE-ProRule" id="PRU00023"/>
    </source>
</evidence>
<dbReference type="PANTHER" id="PTHR24141">
    <property type="entry name" value="2-5A-DEPENDENT RIBONUCLEASE"/>
    <property type="match status" value="1"/>
</dbReference>
<feature type="compositionally biased region" description="Pro residues" evidence="4">
    <location>
        <begin position="33"/>
        <end position="44"/>
    </location>
</feature>
<dbReference type="GO" id="GO:0006396">
    <property type="term" value="P:RNA processing"/>
    <property type="evidence" value="ECO:0007669"/>
    <property type="project" value="TreeGrafter"/>
</dbReference>
<dbReference type="RefSeq" id="WP_015748156.1">
    <property type="nucleotide sequence ID" value="NC_013235.1"/>
</dbReference>
<dbReference type="SMART" id="SM00248">
    <property type="entry name" value="ANK"/>
    <property type="match status" value="6"/>
</dbReference>
<organism evidence="6 7">
    <name type="scientific">Nakamurella multipartita (strain ATCC 700099 / DSM 44233 / CIP 104796 / JCM 9543 / NBRC 105858 / Y-104)</name>
    <name type="common">Microsphaera multipartita</name>
    <dbReference type="NCBI Taxonomy" id="479431"/>
    <lineage>
        <taxon>Bacteria</taxon>
        <taxon>Bacillati</taxon>
        <taxon>Actinomycetota</taxon>
        <taxon>Actinomycetes</taxon>
        <taxon>Nakamurellales</taxon>
        <taxon>Nakamurellaceae</taxon>
        <taxon>Nakamurella</taxon>
    </lineage>
</organism>
<dbReference type="Pfam" id="PF12796">
    <property type="entry name" value="Ank_2"/>
    <property type="match status" value="2"/>
</dbReference>
<dbReference type="SUPFAM" id="SSF48403">
    <property type="entry name" value="Ankyrin repeat"/>
    <property type="match status" value="1"/>
</dbReference>
<evidence type="ECO:0000256" key="1">
    <source>
        <dbReference type="ARBA" id="ARBA00022737"/>
    </source>
</evidence>
<feature type="signal peptide" evidence="5">
    <location>
        <begin position="1"/>
        <end position="21"/>
    </location>
</feature>
<dbReference type="STRING" id="479431.Namu_2944"/>
<evidence type="ECO:0000313" key="6">
    <source>
        <dbReference type="EMBL" id="ACV79282.1"/>
    </source>
</evidence>
<feature type="repeat" description="ANK" evidence="3">
    <location>
        <begin position="392"/>
        <end position="429"/>
    </location>
</feature>
<dbReference type="PROSITE" id="PS50088">
    <property type="entry name" value="ANK_REPEAT"/>
    <property type="match status" value="2"/>
</dbReference>